<dbReference type="InterPro" id="IPR050815">
    <property type="entry name" value="TF_fung"/>
</dbReference>
<feature type="compositionally biased region" description="Polar residues" evidence="6">
    <location>
        <begin position="11"/>
        <end position="20"/>
    </location>
</feature>
<dbReference type="SMART" id="SM00066">
    <property type="entry name" value="GAL4"/>
    <property type="match status" value="1"/>
</dbReference>
<evidence type="ECO:0000259" key="7">
    <source>
        <dbReference type="PROSITE" id="PS50048"/>
    </source>
</evidence>
<dbReference type="PROSITE" id="PS50048">
    <property type="entry name" value="ZN2_CY6_FUNGAL_2"/>
    <property type="match status" value="1"/>
</dbReference>
<dbReference type="GO" id="GO:0008270">
    <property type="term" value="F:zinc ion binding"/>
    <property type="evidence" value="ECO:0007669"/>
    <property type="project" value="InterPro"/>
</dbReference>
<dbReference type="Pfam" id="PF04082">
    <property type="entry name" value="Fungal_trans"/>
    <property type="match status" value="1"/>
</dbReference>
<dbReference type="PANTHER" id="PTHR47338:SF10">
    <property type="entry name" value="TRANSCRIPTION FACTOR DOMAIN-CONTAINING PROTEIN-RELATED"/>
    <property type="match status" value="1"/>
</dbReference>
<keyword evidence="3" id="KW-0805">Transcription regulation</keyword>
<proteinExistence type="predicted"/>
<evidence type="ECO:0000256" key="3">
    <source>
        <dbReference type="ARBA" id="ARBA00023015"/>
    </source>
</evidence>
<feature type="region of interest" description="Disordered" evidence="6">
    <location>
        <begin position="721"/>
        <end position="751"/>
    </location>
</feature>
<accession>A0AAN7B8X5</accession>
<dbReference type="PROSITE" id="PS00463">
    <property type="entry name" value="ZN2_CY6_FUNGAL_1"/>
    <property type="match status" value="1"/>
</dbReference>
<dbReference type="Proteomes" id="UP001301769">
    <property type="component" value="Unassembled WGS sequence"/>
</dbReference>
<dbReference type="Pfam" id="PF00172">
    <property type="entry name" value="Zn_clus"/>
    <property type="match status" value="1"/>
</dbReference>
<feature type="compositionally biased region" description="Low complexity" evidence="6">
    <location>
        <begin position="730"/>
        <end position="741"/>
    </location>
</feature>
<evidence type="ECO:0000313" key="8">
    <source>
        <dbReference type="EMBL" id="KAK4212410.1"/>
    </source>
</evidence>
<dbReference type="GO" id="GO:0000981">
    <property type="term" value="F:DNA-binding transcription factor activity, RNA polymerase II-specific"/>
    <property type="evidence" value="ECO:0007669"/>
    <property type="project" value="InterPro"/>
</dbReference>
<keyword evidence="9" id="KW-1185">Reference proteome</keyword>
<feature type="domain" description="Zn(2)-C6 fungal-type" evidence="7">
    <location>
        <begin position="28"/>
        <end position="58"/>
    </location>
</feature>
<keyword evidence="5" id="KW-0539">Nucleus</keyword>
<protein>
    <submittedName>
        <fullName evidence="8">Transcriptional activator protein acu-15</fullName>
    </submittedName>
</protein>
<dbReference type="SMART" id="SM00906">
    <property type="entry name" value="Fungal_trans"/>
    <property type="match status" value="1"/>
</dbReference>
<evidence type="ECO:0000256" key="4">
    <source>
        <dbReference type="ARBA" id="ARBA00023163"/>
    </source>
</evidence>
<organism evidence="8 9">
    <name type="scientific">Rhypophila decipiens</name>
    <dbReference type="NCBI Taxonomy" id="261697"/>
    <lineage>
        <taxon>Eukaryota</taxon>
        <taxon>Fungi</taxon>
        <taxon>Dikarya</taxon>
        <taxon>Ascomycota</taxon>
        <taxon>Pezizomycotina</taxon>
        <taxon>Sordariomycetes</taxon>
        <taxon>Sordariomycetidae</taxon>
        <taxon>Sordariales</taxon>
        <taxon>Naviculisporaceae</taxon>
        <taxon>Rhypophila</taxon>
    </lineage>
</organism>
<dbReference type="GO" id="GO:0005634">
    <property type="term" value="C:nucleus"/>
    <property type="evidence" value="ECO:0007669"/>
    <property type="project" value="UniProtKB-SubCell"/>
</dbReference>
<dbReference type="InterPro" id="IPR001138">
    <property type="entry name" value="Zn2Cys6_DnaBD"/>
</dbReference>
<feature type="region of interest" description="Disordered" evidence="6">
    <location>
        <begin position="1"/>
        <end position="20"/>
    </location>
</feature>
<reference evidence="8" key="1">
    <citation type="journal article" date="2023" name="Mol. Phylogenet. Evol.">
        <title>Genome-scale phylogeny and comparative genomics of the fungal order Sordariales.</title>
        <authorList>
            <person name="Hensen N."/>
            <person name="Bonometti L."/>
            <person name="Westerberg I."/>
            <person name="Brannstrom I.O."/>
            <person name="Guillou S."/>
            <person name="Cros-Aarteil S."/>
            <person name="Calhoun S."/>
            <person name="Haridas S."/>
            <person name="Kuo A."/>
            <person name="Mondo S."/>
            <person name="Pangilinan J."/>
            <person name="Riley R."/>
            <person name="LaButti K."/>
            <person name="Andreopoulos B."/>
            <person name="Lipzen A."/>
            <person name="Chen C."/>
            <person name="Yan M."/>
            <person name="Daum C."/>
            <person name="Ng V."/>
            <person name="Clum A."/>
            <person name="Steindorff A."/>
            <person name="Ohm R.A."/>
            <person name="Martin F."/>
            <person name="Silar P."/>
            <person name="Natvig D.O."/>
            <person name="Lalanne C."/>
            <person name="Gautier V."/>
            <person name="Ament-Velasquez S.L."/>
            <person name="Kruys A."/>
            <person name="Hutchinson M.I."/>
            <person name="Powell A.J."/>
            <person name="Barry K."/>
            <person name="Miller A.N."/>
            <person name="Grigoriev I.V."/>
            <person name="Debuchy R."/>
            <person name="Gladieux P."/>
            <person name="Hiltunen Thoren M."/>
            <person name="Johannesson H."/>
        </authorList>
    </citation>
    <scope>NUCLEOTIDE SEQUENCE</scope>
    <source>
        <strain evidence="8">PSN293</strain>
    </source>
</reference>
<sequence length="876" mass="96717">MATNWEDDFTEASSGGPSEQSTSIEALACVTCRARKLKCDRRVPGCSRCEKSNNNCVYPETRRKPAFKRRNVKDLEQRLAQVEGALKNASFRGTRRAESIASGSNASGQSPESTFTVPDRHGSVSQVPDEDNVNSPEPGELMGLGRFEALPPDQMIEELHDIFFESGHPILPLRGMIHKNRYIQAFYSAPHKRPPMCLQYAIWTMGASNHDKYRRYHPVFYRRARQYLETDELKVSQMVPQISDSLLSPSQGSGEHFITLAHAQAWALLAIYEAGCMQFSRVAISSAKCVRLVHVMGLHRLDEPGDQDGKASLPQTLPPPQSWVELEERRRVFWCAFCIDGHSSISTGWPSLMNLDEITTHLPVPEEAFETEKAEKSFPLQDVFNGAQYPTLAGVVINCHIFKVLLSHINRPWPDDRPQDVDSGPFWQRHRDLDNMLSNTFMFLPEQFRLPKNLLDPIAVRTTLNLHGSTICLHNTAWSVADRYNLPDALKNISKTRSLAAAQEIVGVIKLLRTAGDFVKRPLTIPSLYCAAAAFIHQGMENPDDFPVSNLEFIVESIEIVSRQDVMARAYLNQLVLDIVQSGLSAYIKIPLPPSQSPGTHIPLLARGTLFRHNQLQRLPFSARTGNTMETLAAWDNSMDFSVDFENDDGASAAGSSRSGQNSKRKRVEPTVASSQPLFSFTLADNWFGQCGPLHFDPMTLPGQSEPVTAAAGSSRYQATLPDRSTVGNSSSGQQSGSFFSPQRAAGQASPSEDLLMAFGALDESTSTSPILTSPMSYGDVNDLFGSAADPHGYNSFVNSDNSTQLPNMGMGVGGDLFPGLDVWGQIHDGGSQQQQQQQQLFGSQEGDPWADLQQAMDPEPSERQRRGGDNWGSGG</sequence>
<feature type="compositionally biased region" description="Polar residues" evidence="6">
    <location>
        <begin position="101"/>
        <end position="116"/>
    </location>
</feature>
<keyword evidence="2" id="KW-0479">Metal-binding</keyword>
<reference evidence="8" key="2">
    <citation type="submission" date="2023-05" db="EMBL/GenBank/DDBJ databases">
        <authorList>
            <consortium name="Lawrence Berkeley National Laboratory"/>
            <person name="Steindorff A."/>
            <person name="Hensen N."/>
            <person name="Bonometti L."/>
            <person name="Westerberg I."/>
            <person name="Brannstrom I.O."/>
            <person name="Guillou S."/>
            <person name="Cros-Aarteil S."/>
            <person name="Calhoun S."/>
            <person name="Haridas S."/>
            <person name="Kuo A."/>
            <person name="Mondo S."/>
            <person name="Pangilinan J."/>
            <person name="Riley R."/>
            <person name="Labutti K."/>
            <person name="Andreopoulos B."/>
            <person name="Lipzen A."/>
            <person name="Chen C."/>
            <person name="Yanf M."/>
            <person name="Daum C."/>
            <person name="Ng V."/>
            <person name="Clum A."/>
            <person name="Ohm R."/>
            <person name="Martin F."/>
            <person name="Silar P."/>
            <person name="Natvig D."/>
            <person name="Lalanne C."/>
            <person name="Gautier V."/>
            <person name="Ament-Velasquez S.L."/>
            <person name="Kruys A."/>
            <person name="Hutchinson M.I."/>
            <person name="Powell A.J."/>
            <person name="Barry K."/>
            <person name="Miller A.N."/>
            <person name="Grigoriev I.V."/>
            <person name="Debuchy R."/>
            <person name="Gladieux P."/>
            <person name="Thoren M.H."/>
            <person name="Johannesson H."/>
        </authorList>
    </citation>
    <scope>NUCLEOTIDE SEQUENCE</scope>
    <source>
        <strain evidence="8">PSN293</strain>
    </source>
</reference>
<feature type="region of interest" description="Disordered" evidence="6">
    <location>
        <begin position="90"/>
        <end position="134"/>
    </location>
</feature>
<feature type="compositionally biased region" description="Low complexity" evidence="6">
    <location>
        <begin position="650"/>
        <end position="660"/>
    </location>
</feature>
<evidence type="ECO:0000313" key="9">
    <source>
        <dbReference type="Proteomes" id="UP001301769"/>
    </source>
</evidence>
<dbReference type="InterPro" id="IPR007219">
    <property type="entry name" value="XnlR_reg_dom"/>
</dbReference>
<dbReference type="InterPro" id="IPR036864">
    <property type="entry name" value="Zn2-C6_fun-type_DNA-bd_sf"/>
</dbReference>
<dbReference type="AlphaFoldDB" id="A0AAN7B8X5"/>
<dbReference type="SUPFAM" id="SSF57701">
    <property type="entry name" value="Zn2/Cys6 DNA-binding domain"/>
    <property type="match status" value="1"/>
</dbReference>
<comment type="caution">
    <text evidence="8">The sequence shown here is derived from an EMBL/GenBank/DDBJ whole genome shotgun (WGS) entry which is preliminary data.</text>
</comment>
<dbReference type="GO" id="GO:0003677">
    <property type="term" value="F:DNA binding"/>
    <property type="evidence" value="ECO:0007669"/>
    <property type="project" value="InterPro"/>
</dbReference>
<feature type="compositionally biased region" description="Acidic residues" evidence="6">
    <location>
        <begin position="1"/>
        <end position="10"/>
    </location>
</feature>
<feature type="region of interest" description="Disordered" evidence="6">
    <location>
        <begin position="649"/>
        <end position="671"/>
    </location>
</feature>
<dbReference type="CDD" id="cd12148">
    <property type="entry name" value="fungal_TF_MHR"/>
    <property type="match status" value="1"/>
</dbReference>
<evidence type="ECO:0000256" key="1">
    <source>
        <dbReference type="ARBA" id="ARBA00004123"/>
    </source>
</evidence>
<evidence type="ECO:0000256" key="2">
    <source>
        <dbReference type="ARBA" id="ARBA00022723"/>
    </source>
</evidence>
<evidence type="ECO:0000256" key="6">
    <source>
        <dbReference type="SAM" id="MobiDB-lite"/>
    </source>
</evidence>
<dbReference type="GO" id="GO:0006351">
    <property type="term" value="P:DNA-templated transcription"/>
    <property type="evidence" value="ECO:0007669"/>
    <property type="project" value="InterPro"/>
</dbReference>
<evidence type="ECO:0000256" key="5">
    <source>
        <dbReference type="ARBA" id="ARBA00023242"/>
    </source>
</evidence>
<gene>
    <name evidence="8" type="ORF">QBC37DRAFT_194251</name>
</gene>
<dbReference type="Gene3D" id="4.10.240.10">
    <property type="entry name" value="Zn(2)-C6 fungal-type DNA-binding domain"/>
    <property type="match status" value="1"/>
</dbReference>
<dbReference type="PANTHER" id="PTHR47338">
    <property type="entry name" value="ZN(II)2CYS6 TRANSCRIPTION FACTOR (EUROFUNG)-RELATED"/>
    <property type="match status" value="1"/>
</dbReference>
<name>A0AAN7B8X5_9PEZI</name>
<feature type="region of interest" description="Disordered" evidence="6">
    <location>
        <begin position="825"/>
        <end position="876"/>
    </location>
</feature>
<keyword evidence="4" id="KW-0804">Transcription</keyword>
<comment type="subcellular location">
    <subcellularLocation>
        <location evidence="1">Nucleus</location>
    </subcellularLocation>
</comment>
<dbReference type="CDD" id="cd00067">
    <property type="entry name" value="GAL4"/>
    <property type="match status" value="1"/>
</dbReference>
<dbReference type="EMBL" id="MU858128">
    <property type="protein sequence ID" value="KAK4212410.1"/>
    <property type="molecule type" value="Genomic_DNA"/>
</dbReference>